<gene>
    <name evidence="3" type="primary">lcc1_3</name>
    <name evidence="3" type="ORF">LTR05_003526</name>
</gene>
<evidence type="ECO:0000256" key="1">
    <source>
        <dbReference type="SAM" id="MobiDB-lite"/>
    </source>
</evidence>
<feature type="domain" description="Plastocyanin-like" evidence="2">
    <location>
        <begin position="3"/>
        <end position="42"/>
    </location>
</feature>
<dbReference type="Proteomes" id="UP001309876">
    <property type="component" value="Unassembled WGS sequence"/>
</dbReference>
<dbReference type="InterPro" id="IPR008972">
    <property type="entry name" value="Cupredoxin"/>
</dbReference>
<proteinExistence type="predicted"/>
<keyword evidence="4" id="KW-1185">Reference proteome</keyword>
<organism evidence="3 4">
    <name type="scientific">Lithohypha guttulata</name>
    <dbReference type="NCBI Taxonomy" id="1690604"/>
    <lineage>
        <taxon>Eukaryota</taxon>
        <taxon>Fungi</taxon>
        <taxon>Dikarya</taxon>
        <taxon>Ascomycota</taxon>
        <taxon>Pezizomycotina</taxon>
        <taxon>Eurotiomycetes</taxon>
        <taxon>Chaetothyriomycetidae</taxon>
        <taxon>Chaetothyriales</taxon>
        <taxon>Trichomeriaceae</taxon>
        <taxon>Lithohypha</taxon>
    </lineage>
</organism>
<accession>A0AAN7T0S1</accession>
<feature type="region of interest" description="Disordered" evidence="1">
    <location>
        <begin position="184"/>
        <end position="222"/>
    </location>
</feature>
<dbReference type="GO" id="GO:0005507">
    <property type="term" value="F:copper ion binding"/>
    <property type="evidence" value="ECO:0007669"/>
    <property type="project" value="InterPro"/>
</dbReference>
<evidence type="ECO:0000313" key="3">
    <source>
        <dbReference type="EMBL" id="KAK5086358.1"/>
    </source>
</evidence>
<dbReference type="EMBL" id="JAVRRJ010000003">
    <property type="protein sequence ID" value="KAK5086358.1"/>
    <property type="molecule type" value="Genomic_DNA"/>
</dbReference>
<name>A0AAN7T0S1_9EURO</name>
<dbReference type="GO" id="GO:0016491">
    <property type="term" value="F:oxidoreductase activity"/>
    <property type="evidence" value="ECO:0007669"/>
    <property type="project" value="InterPro"/>
</dbReference>
<sequence length="256" mass="27777">MSPASGYVVLAFVMDNPGAWLMHCHVAWHQGLGFGAQFLERASEALPMTDRAEGGAQQCESWDQYDDIALYEQEGSVGKRQVVSALAVFKDGVFQDLPAVKAFRLKVTELKNLAARLENQTRYMQEWPALHGSNNDLERLEKVNTVLEESHGLVDDMVRDISGAKVPSYRPQAHAAVVNDRERGWGHDASSSTVTAAHNGLDLPIRTAPPRDNATSDSTSGSNGIYDQICAAGILTKMSAGNQTSQTANTTDLTST</sequence>
<feature type="compositionally biased region" description="Polar residues" evidence="1">
    <location>
        <begin position="213"/>
        <end position="222"/>
    </location>
</feature>
<evidence type="ECO:0000259" key="2">
    <source>
        <dbReference type="Pfam" id="PF07731"/>
    </source>
</evidence>
<dbReference type="AlphaFoldDB" id="A0AAN7T0S1"/>
<dbReference type="SUPFAM" id="SSF49503">
    <property type="entry name" value="Cupredoxins"/>
    <property type="match status" value="1"/>
</dbReference>
<protein>
    <submittedName>
        <fullName evidence="3">Laccase, multicopper oxidase, benzenediol:oxygen oxidorectuctase</fullName>
    </submittedName>
</protein>
<dbReference type="Gene3D" id="2.60.40.420">
    <property type="entry name" value="Cupredoxins - blue copper proteins"/>
    <property type="match status" value="1"/>
</dbReference>
<comment type="caution">
    <text evidence="3">The sequence shown here is derived from an EMBL/GenBank/DDBJ whole genome shotgun (WGS) entry which is preliminary data.</text>
</comment>
<reference evidence="3 4" key="1">
    <citation type="submission" date="2023-08" db="EMBL/GenBank/DDBJ databases">
        <title>Black Yeasts Isolated from many extreme environments.</title>
        <authorList>
            <person name="Coleine C."/>
            <person name="Stajich J.E."/>
            <person name="Selbmann L."/>
        </authorList>
    </citation>
    <scope>NUCLEOTIDE SEQUENCE [LARGE SCALE GENOMIC DNA]</scope>
    <source>
        <strain evidence="3 4">CCFEE 5910</strain>
    </source>
</reference>
<evidence type="ECO:0000313" key="4">
    <source>
        <dbReference type="Proteomes" id="UP001309876"/>
    </source>
</evidence>
<dbReference type="Pfam" id="PF07731">
    <property type="entry name" value="Cu-oxidase_2"/>
    <property type="match status" value="1"/>
</dbReference>
<dbReference type="InterPro" id="IPR011706">
    <property type="entry name" value="Cu-oxidase_C"/>
</dbReference>